<evidence type="ECO:0000313" key="2">
    <source>
        <dbReference type="EMBL" id="PED84457.1"/>
    </source>
</evidence>
<proteinExistence type="predicted"/>
<dbReference type="RefSeq" id="WP_097896093.1">
    <property type="nucleotide sequence ID" value="NZ_NVOR01000006.1"/>
</dbReference>
<comment type="caution">
    <text evidence="2">The sequence shown here is derived from an EMBL/GenBank/DDBJ whole genome shotgun (WGS) entry which is preliminary data.</text>
</comment>
<dbReference type="Proteomes" id="UP000221020">
    <property type="component" value="Unassembled WGS sequence"/>
</dbReference>
<feature type="domain" description="Cyclic-phosphate processing Receiver" evidence="1">
    <location>
        <begin position="1"/>
        <end position="84"/>
    </location>
</feature>
<reference evidence="2 3" key="1">
    <citation type="submission" date="2017-09" db="EMBL/GenBank/DDBJ databases">
        <title>Large-scale bioinformatics analysis of Bacillus genomes uncovers conserved roles of natural products in bacterial physiology.</title>
        <authorList>
            <consortium name="Agbiome Team Llc"/>
            <person name="Bleich R.M."/>
            <person name="Grubbs K.J."/>
            <person name="Santa Maria K.C."/>
            <person name="Allen S.E."/>
            <person name="Farag S."/>
            <person name="Shank E.A."/>
            <person name="Bowers A."/>
        </authorList>
    </citation>
    <scope>NUCLEOTIDE SEQUENCE [LARGE SCALE GENOMIC DNA]</scope>
    <source>
        <strain evidence="2 3">AFS092012</strain>
    </source>
</reference>
<dbReference type="AlphaFoldDB" id="A0AA91VGG4"/>
<sequence>MNVYMDDQRTSPFGYTLATTVETALDFVRNNDVDILSLDFNMGWRQKNGLEFLEVFCTEGLYVREVHLHTNDVIGMHHMLNRIKKGKEKGEIQSNIVVKCTGS</sequence>
<evidence type="ECO:0000313" key="3">
    <source>
        <dbReference type="Proteomes" id="UP000221020"/>
    </source>
</evidence>
<dbReference type="EMBL" id="NVOR01000006">
    <property type="protein sequence ID" value="PED84457.1"/>
    <property type="molecule type" value="Genomic_DNA"/>
</dbReference>
<gene>
    <name evidence="2" type="ORF">CON65_01365</name>
</gene>
<dbReference type="InterPro" id="IPR046909">
    <property type="entry name" value="cREC_REC"/>
</dbReference>
<organism evidence="2 3">
    <name type="scientific">Bacillus pseudomycoides</name>
    <dbReference type="NCBI Taxonomy" id="64104"/>
    <lineage>
        <taxon>Bacteria</taxon>
        <taxon>Bacillati</taxon>
        <taxon>Bacillota</taxon>
        <taxon>Bacilli</taxon>
        <taxon>Bacillales</taxon>
        <taxon>Bacillaceae</taxon>
        <taxon>Bacillus</taxon>
        <taxon>Bacillus cereus group</taxon>
    </lineage>
</organism>
<name>A0AA91VGG4_9BACI</name>
<accession>A0AA91VGG4</accession>
<dbReference type="Pfam" id="PF20274">
    <property type="entry name" value="cREC_REC"/>
    <property type="match status" value="1"/>
</dbReference>
<protein>
    <recommendedName>
        <fullName evidence="1">Cyclic-phosphate processing Receiver domain-containing protein</fullName>
    </recommendedName>
</protein>
<evidence type="ECO:0000259" key="1">
    <source>
        <dbReference type="Pfam" id="PF20274"/>
    </source>
</evidence>